<dbReference type="InterPro" id="IPR000504">
    <property type="entry name" value="RRM_dom"/>
</dbReference>
<dbReference type="Pfam" id="PF00076">
    <property type="entry name" value="RRM_1"/>
    <property type="match status" value="3"/>
</dbReference>
<evidence type="ECO:0000256" key="10">
    <source>
        <dbReference type="SAM" id="MobiDB-lite"/>
    </source>
</evidence>
<feature type="domain" description="RRM" evidence="11">
    <location>
        <begin position="912"/>
        <end position="982"/>
    </location>
</feature>
<feature type="domain" description="RRM" evidence="11">
    <location>
        <begin position="813"/>
        <end position="889"/>
    </location>
</feature>
<keyword evidence="5" id="KW-0508">mRNA splicing</keyword>
<dbReference type="PANTHER" id="PTHR24012">
    <property type="entry name" value="RNA BINDING PROTEIN"/>
    <property type="match status" value="1"/>
</dbReference>
<reference evidence="12" key="1">
    <citation type="submission" date="2021-01" db="EMBL/GenBank/DDBJ databases">
        <authorList>
            <person name="Kaushik A."/>
        </authorList>
    </citation>
    <scope>NUCLEOTIDE SEQUENCE</scope>
    <source>
        <strain evidence="12">AG4-R118</strain>
    </source>
</reference>
<feature type="domain" description="RRM" evidence="11">
    <location>
        <begin position="722"/>
        <end position="799"/>
    </location>
</feature>
<evidence type="ECO:0000256" key="7">
    <source>
        <dbReference type="ARBA" id="ARBA00093374"/>
    </source>
</evidence>
<organism evidence="12 13">
    <name type="scientific">Rhizoctonia solani</name>
    <dbReference type="NCBI Taxonomy" id="456999"/>
    <lineage>
        <taxon>Eukaryota</taxon>
        <taxon>Fungi</taxon>
        <taxon>Dikarya</taxon>
        <taxon>Basidiomycota</taxon>
        <taxon>Agaricomycotina</taxon>
        <taxon>Agaricomycetes</taxon>
        <taxon>Cantharellales</taxon>
        <taxon>Ceratobasidiaceae</taxon>
        <taxon>Rhizoctonia</taxon>
    </lineage>
</organism>
<dbReference type="SMART" id="SM00360">
    <property type="entry name" value="RRM"/>
    <property type="match status" value="4"/>
</dbReference>
<evidence type="ECO:0000256" key="8">
    <source>
        <dbReference type="ARBA" id="ARBA00093627"/>
    </source>
</evidence>
<feature type="domain" description="RRM" evidence="11">
    <location>
        <begin position="649"/>
        <end position="721"/>
    </location>
</feature>
<evidence type="ECO:0000313" key="12">
    <source>
        <dbReference type="EMBL" id="CAE6449873.1"/>
    </source>
</evidence>
<evidence type="ECO:0000259" key="11">
    <source>
        <dbReference type="PROSITE" id="PS50102"/>
    </source>
</evidence>
<comment type="caution">
    <text evidence="12">The sequence shown here is derived from an EMBL/GenBank/DDBJ whole genome shotgun (WGS) entry which is preliminary data.</text>
</comment>
<comment type="function">
    <text evidence="7">Functions as a recycling factor of the spliceosome, a machinery that forms on each precursor-messenger RNA (pre-mRNA) and catalyzes the removal of introns. Chaperones the re-annealing of U4 and U6 snRNAs (small nuclear RNAs) released from previous rounds of splicing, an initial step in reforming the U4/U6-U5 tri-snRNP (small nuclear ribonucleoprotein) that can reassemble into another spliceosome complex; this step involves binding U6 and facilitating the unwinding of the U6 internal stem loop, followed by base-pairing of U6 to U4.</text>
</comment>
<evidence type="ECO:0000256" key="2">
    <source>
        <dbReference type="ARBA" id="ARBA00022664"/>
    </source>
</evidence>
<dbReference type="InterPro" id="IPR011990">
    <property type="entry name" value="TPR-like_helical_dom_sf"/>
</dbReference>
<dbReference type="CDD" id="cd12296">
    <property type="entry name" value="RRM1_Prp24"/>
    <property type="match status" value="1"/>
</dbReference>
<dbReference type="SUPFAM" id="SSF48452">
    <property type="entry name" value="TPR-like"/>
    <property type="match status" value="1"/>
</dbReference>
<evidence type="ECO:0000256" key="6">
    <source>
        <dbReference type="ARBA" id="ARBA00023242"/>
    </source>
</evidence>
<dbReference type="AlphaFoldDB" id="A0A8H3B7W3"/>
<dbReference type="GO" id="GO:0005688">
    <property type="term" value="C:U6 snRNP"/>
    <property type="evidence" value="ECO:0007669"/>
    <property type="project" value="UniProtKB-ARBA"/>
</dbReference>
<accession>A0A8H3B7W3</accession>
<keyword evidence="6" id="KW-0539">Nucleus</keyword>
<feature type="compositionally biased region" description="Low complexity" evidence="10">
    <location>
        <begin position="1016"/>
        <end position="1030"/>
    </location>
</feature>
<dbReference type="FunFam" id="3.30.70.330:FF:000365">
    <property type="entry name" value="U4/U6 snRNA-associated-splicing factor PRP24"/>
    <property type="match status" value="1"/>
</dbReference>
<evidence type="ECO:0000256" key="5">
    <source>
        <dbReference type="ARBA" id="ARBA00023187"/>
    </source>
</evidence>
<evidence type="ECO:0000313" key="13">
    <source>
        <dbReference type="Proteomes" id="UP000663888"/>
    </source>
</evidence>
<evidence type="ECO:0000256" key="3">
    <source>
        <dbReference type="ARBA" id="ARBA00022737"/>
    </source>
</evidence>
<protein>
    <recommendedName>
        <fullName evidence="8">U4/U6 snRNA-associated-splicing factor PRP24</fullName>
    </recommendedName>
</protein>
<comment type="subcellular location">
    <subcellularLocation>
        <location evidence="1">Nucleus</location>
    </subcellularLocation>
</comment>
<dbReference type="GO" id="GO:0003723">
    <property type="term" value="F:RNA binding"/>
    <property type="evidence" value="ECO:0007669"/>
    <property type="project" value="UniProtKB-UniRule"/>
</dbReference>
<dbReference type="Gene3D" id="3.30.70.330">
    <property type="match status" value="4"/>
</dbReference>
<dbReference type="Gene3D" id="1.25.40.10">
    <property type="entry name" value="Tetratricopeptide repeat domain"/>
    <property type="match status" value="2"/>
</dbReference>
<dbReference type="EMBL" id="CAJMWX010001038">
    <property type="protein sequence ID" value="CAE6449873.1"/>
    <property type="molecule type" value="Genomic_DNA"/>
</dbReference>
<evidence type="ECO:0000256" key="4">
    <source>
        <dbReference type="ARBA" id="ARBA00022884"/>
    </source>
</evidence>
<keyword evidence="3" id="KW-0677">Repeat</keyword>
<name>A0A8H3B7W3_9AGAM</name>
<dbReference type="PROSITE" id="PS50102">
    <property type="entry name" value="RRM"/>
    <property type="match status" value="4"/>
</dbReference>
<dbReference type="GO" id="GO:0006397">
    <property type="term" value="P:mRNA processing"/>
    <property type="evidence" value="ECO:0007669"/>
    <property type="project" value="UniProtKB-KW"/>
</dbReference>
<evidence type="ECO:0000256" key="1">
    <source>
        <dbReference type="ARBA" id="ARBA00004123"/>
    </source>
</evidence>
<dbReference type="SUPFAM" id="SSF54928">
    <property type="entry name" value="RNA-binding domain, RBD"/>
    <property type="match status" value="2"/>
</dbReference>
<proteinExistence type="predicted"/>
<feature type="region of interest" description="Disordered" evidence="10">
    <location>
        <begin position="980"/>
        <end position="1048"/>
    </location>
</feature>
<dbReference type="InterPro" id="IPR012677">
    <property type="entry name" value="Nucleotide-bd_a/b_plait_sf"/>
</dbReference>
<dbReference type="Proteomes" id="UP000663888">
    <property type="component" value="Unassembled WGS sequence"/>
</dbReference>
<keyword evidence="4 9" id="KW-0694">RNA-binding</keyword>
<dbReference type="InterPro" id="IPR035979">
    <property type="entry name" value="RBD_domain_sf"/>
</dbReference>
<feature type="compositionally biased region" description="Acidic residues" evidence="10">
    <location>
        <begin position="590"/>
        <end position="605"/>
    </location>
</feature>
<dbReference type="GO" id="GO:0008380">
    <property type="term" value="P:RNA splicing"/>
    <property type="evidence" value="ECO:0007669"/>
    <property type="project" value="UniProtKB-KW"/>
</dbReference>
<dbReference type="InterPro" id="IPR034397">
    <property type="entry name" value="Prp24_RRM1"/>
</dbReference>
<feature type="compositionally biased region" description="Basic and acidic residues" evidence="10">
    <location>
        <begin position="626"/>
        <end position="643"/>
    </location>
</feature>
<evidence type="ECO:0000256" key="9">
    <source>
        <dbReference type="PROSITE-ProRule" id="PRU00176"/>
    </source>
</evidence>
<feature type="region of interest" description="Disordered" evidence="10">
    <location>
        <begin position="584"/>
        <end position="643"/>
    </location>
</feature>
<sequence>MSAMEEDTKDEGVLLEQLSSVLTELQANPYDLAKHYEHIRLASSLPGMEEQAISAREMMIETWAAPEDVWLPLLDHKISAAGNLTVEAFNEMAKWFERAEADYFSIEILHKHMEFILNASTAGNDEIQAFLTRDTIRELLRTIALKGSGHITKCNTLWDKWIAWEMEHISGSSHTPEDISRVQATLLSRLHTPHSGLEDALQEYSTFVSTHLPDASYEELLVAASKAKSEPQKKFGWRERWEMSIQQAEDSPATYDQYIDYEWRRPDPTFLVPLYERAIAATAARRMEPGGEETLQKFWVGLHKAVQKSGEMRAKAMHIKRSKKKRDEDMDEEVLDDLEDIQTRTALILKRAIRSVPFSSSTWASNILHTGVTAPIDATETVTSIDGLTDRALELLRLKGADSEAFVEIGLASADALKLRLQTEDGADEIVFGGLVTTLPKCIDAVRQASKEGDRLLRLEQYLHAAYTKLIQGADFGELAIDLWKTAEEHYKGSYLACTLRTADLIQRGETAQAREVYKQGASRPLDWPEQVWDNWILFEHIFGNQSSVEAAQEVIDKQRAIVMRKRQKEAMKAAEAYAASNPAAAVPEVEAETVEDQPQDENAMDVDGGQDNRKRKAESPAVKRVTHEPTQKKAKADTTTLKRDRENSTVFVTGMPAGTDQEIQQLFRDCGEIREIKIMQVEDEPIATVEFMDRESVPPALTKDKKRINDTEISVHLAWKSTLYITNFLESTDDTEIRKMFSPFGKILDVRWPSKKFKTTRRFCYLQYTSPAAAQAALSLHNKELAPNQLMSVYISNPERKKERTDAGADQREIYIAGLSKLSTRADLEQLFGQFGAIKEIRIATEADGTAKGYAFVEFEQESSASQALSMNNHELKKRRIAVTIADSRVHAKHKNDEHAGLSRKAEQRSRSLRVKNVPADATDGLLQQTFEKLAPVVSVQVQEGKGEAVVELKHASDVGKLLLLTEPVVFSDVKLELSEESAGKAPSKPTAGFVPRAAGSRPRAGLGSKKAGIGAAPKSNPSAPAPSAGGSGKNQDDFRNMLSGKK</sequence>
<keyword evidence="2" id="KW-0507">mRNA processing</keyword>
<gene>
    <name evidence="12" type="ORF">RDB_LOCUS66034</name>
</gene>